<dbReference type="Proteomes" id="UP000319825">
    <property type="component" value="Unassembled WGS sequence"/>
</dbReference>
<organism evidence="1 2">
    <name type="scientific">Micromonospora olivasterospora</name>
    <dbReference type="NCBI Taxonomy" id="1880"/>
    <lineage>
        <taxon>Bacteria</taxon>
        <taxon>Bacillati</taxon>
        <taxon>Actinomycetota</taxon>
        <taxon>Actinomycetes</taxon>
        <taxon>Micromonosporales</taxon>
        <taxon>Micromonosporaceae</taxon>
        <taxon>Micromonospora</taxon>
    </lineage>
</organism>
<evidence type="ECO:0000313" key="2">
    <source>
        <dbReference type="Proteomes" id="UP000319825"/>
    </source>
</evidence>
<dbReference type="RefSeq" id="WP_145776912.1">
    <property type="nucleotide sequence ID" value="NZ_BAAATQ010000354.1"/>
</dbReference>
<protein>
    <recommendedName>
        <fullName evidence="3">N-acetyltransferase domain-containing protein</fullName>
    </recommendedName>
</protein>
<dbReference type="OrthoDB" id="7057833at2"/>
<dbReference type="EMBL" id="VLKE01000001">
    <property type="protein sequence ID" value="TWH70684.1"/>
    <property type="molecule type" value="Genomic_DNA"/>
</dbReference>
<dbReference type="Gene3D" id="3.40.630.30">
    <property type="match status" value="1"/>
</dbReference>
<gene>
    <name evidence="1" type="ORF">JD77_05709</name>
</gene>
<keyword evidence="2" id="KW-1185">Reference proteome</keyword>
<accession>A0A562IJ82</accession>
<name>A0A562IJ82_MICOL</name>
<proteinExistence type="predicted"/>
<comment type="caution">
    <text evidence="1">The sequence shown here is derived from an EMBL/GenBank/DDBJ whole genome shotgun (WGS) entry which is preliminary data.</text>
</comment>
<reference evidence="1 2" key="1">
    <citation type="submission" date="2019-07" db="EMBL/GenBank/DDBJ databases">
        <title>R&amp;d 2014.</title>
        <authorList>
            <person name="Klenk H.-P."/>
        </authorList>
    </citation>
    <scope>NUCLEOTIDE SEQUENCE [LARGE SCALE GENOMIC DNA]</scope>
    <source>
        <strain evidence="1 2">DSM 43868</strain>
    </source>
</reference>
<evidence type="ECO:0008006" key="3">
    <source>
        <dbReference type="Google" id="ProtNLM"/>
    </source>
</evidence>
<sequence length="230" mass="24815">MKLMDTGVRRATGEDVAALAPVIADTLAAGRLGAWLVPDAAERPGVVRRYAQFALRRGLAHGQVDTTDDRSAVTVWYPRLEPAPPAAEWMYDLHSLLGPHAARFALLHAYVDAVLPHTPHHYLAHLAVCPGQGAAGEALLASYHRVADAAGLPSYAEVCSDRPRDGLLTRLGYEPRSPILLEPGGPALWRMWRPPSGGGRPGGLPRRVRLHRTATPFRGRAIPATPPRSP</sequence>
<dbReference type="AlphaFoldDB" id="A0A562IJ82"/>
<evidence type="ECO:0000313" key="1">
    <source>
        <dbReference type="EMBL" id="TWH70684.1"/>
    </source>
</evidence>